<evidence type="ECO:0000256" key="3">
    <source>
        <dbReference type="ARBA" id="ARBA00002933"/>
    </source>
</evidence>
<keyword evidence="9" id="KW-0227">DNA damage</keyword>
<dbReference type="AlphaFoldDB" id="A0A0H4WZ89"/>
<dbReference type="Pfam" id="PF00730">
    <property type="entry name" value="HhH-GPD"/>
    <property type="match status" value="1"/>
</dbReference>
<dbReference type="GO" id="GO:0006298">
    <property type="term" value="P:mismatch repair"/>
    <property type="evidence" value="ECO:0007669"/>
    <property type="project" value="TreeGrafter"/>
</dbReference>
<evidence type="ECO:0000313" key="18">
    <source>
        <dbReference type="Proteomes" id="UP000009026"/>
    </source>
</evidence>
<dbReference type="Gene3D" id="1.10.1670.10">
    <property type="entry name" value="Helix-hairpin-Helix base-excision DNA repair enzymes (C-terminal)"/>
    <property type="match status" value="1"/>
</dbReference>
<comment type="cofactor">
    <cofactor evidence="2">
        <name>[4Fe-4S] cluster</name>
        <dbReference type="ChEBI" id="CHEBI:49883"/>
    </cofactor>
</comment>
<dbReference type="CDD" id="cd03431">
    <property type="entry name" value="NUDIX_DNA_Glycosylase_C-MutY"/>
    <property type="match status" value="1"/>
</dbReference>
<dbReference type="InterPro" id="IPR015797">
    <property type="entry name" value="NUDIX_hydrolase-like_dom_sf"/>
</dbReference>
<dbReference type="InterPro" id="IPR004035">
    <property type="entry name" value="Endouclease-III_FeS-bd_BS"/>
</dbReference>
<feature type="domain" description="HhH-GPD" evidence="16">
    <location>
        <begin position="233"/>
        <end position="384"/>
    </location>
</feature>
<dbReference type="KEGG" id="mym:A176_005016"/>
<dbReference type="EC" id="3.2.2.31" evidence="5"/>
<dbReference type="PANTHER" id="PTHR42944:SF1">
    <property type="entry name" value="ADENINE DNA GLYCOSYLASE"/>
    <property type="match status" value="1"/>
</dbReference>
<evidence type="ECO:0000256" key="8">
    <source>
        <dbReference type="ARBA" id="ARBA00022723"/>
    </source>
</evidence>
<evidence type="ECO:0000256" key="2">
    <source>
        <dbReference type="ARBA" id="ARBA00001966"/>
    </source>
</evidence>
<evidence type="ECO:0000256" key="12">
    <source>
        <dbReference type="ARBA" id="ARBA00023014"/>
    </source>
</evidence>
<evidence type="ECO:0000256" key="1">
    <source>
        <dbReference type="ARBA" id="ARBA00000843"/>
    </source>
</evidence>
<dbReference type="CDD" id="cd00056">
    <property type="entry name" value="ENDO3c"/>
    <property type="match status" value="1"/>
</dbReference>
<dbReference type="InterPro" id="IPR005760">
    <property type="entry name" value="A/G_AdeGlyc_MutY"/>
</dbReference>
<dbReference type="SMART" id="SM00478">
    <property type="entry name" value="ENDO3c"/>
    <property type="match status" value="1"/>
</dbReference>
<evidence type="ECO:0000256" key="9">
    <source>
        <dbReference type="ARBA" id="ARBA00022763"/>
    </source>
</evidence>
<dbReference type="PANTHER" id="PTHR42944">
    <property type="entry name" value="ADENINE DNA GLYCOSYLASE"/>
    <property type="match status" value="1"/>
</dbReference>
<dbReference type="SUPFAM" id="SSF48150">
    <property type="entry name" value="DNA-glycosylase"/>
    <property type="match status" value="1"/>
</dbReference>
<dbReference type="Pfam" id="PF14815">
    <property type="entry name" value="NUDIX_4"/>
    <property type="match status" value="1"/>
</dbReference>
<dbReference type="STRING" id="1297742.A176_005016"/>
<feature type="compositionally biased region" description="Basic and acidic residues" evidence="15">
    <location>
        <begin position="146"/>
        <end position="157"/>
    </location>
</feature>
<evidence type="ECO:0000256" key="11">
    <source>
        <dbReference type="ARBA" id="ARBA00023004"/>
    </source>
</evidence>
<evidence type="ECO:0000256" key="15">
    <source>
        <dbReference type="SAM" id="MobiDB-lite"/>
    </source>
</evidence>
<dbReference type="EMBL" id="CP012109">
    <property type="protein sequence ID" value="AKQ68104.1"/>
    <property type="molecule type" value="Genomic_DNA"/>
</dbReference>
<dbReference type="GO" id="GO:0032357">
    <property type="term" value="F:oxidized purine DNA binding"/>
    <property type="evidence" value="ECO:0007669"/>
    <property type="project" value="TreeGrafter"/>
</dbReference>
<comment type="similarity">
    <text evidence="4">Belongs to the Nth/MutY family.</text>
</comment>
<dbReference type="Proteomes" id="UP000009026">
    <property type="component" value="Chromosome"/>
</dbReference>
<keyword evidence="11" id="KW-0408">Iron</keyword>
<gene>
    <name evidence="17" type="ORF">A176_005016</name>
</gene>
<name>A0A0H4WZ89_9BACT</name>
<dbReference type="GO" id="GO:0034039">
    <property type="term" value="F:8-oxo-7,8-dihydroguanine DNA N-glycosylase activity"/>
    <property type="evidence" value="ECO:0007669"/>
    <property type="project" value="TreeGrafter"/>
</dbReference>
<dbReference type="GO" id="GO:0035485">
    <property type="term" value="F:adenine/guanine mispair binding"/>
    <property type="evidence" value="ECO:0007669"/>
    <property type="project" value="TreeGrafter"/>
</dbReference>
<dbReference type="PATRIC" id="fig|1297742.4.peg.5061"/>
<comment type="function">
    <text evidence="3">Adenine glycosylase active on G-A mispairs. MutY also corrects error-prone DNA synthesis past GO lesions which are due to the oxidatively damaged form of guanine: 7,8-dihydro-8-oxoguanine (8-oxo-dGTP).</text>
</comment>
<proteinExistence type="inferred from homology"/>
<dbReference type="GO" id="GO:0051539">
    <property type="term" value="F:4 iron, 4 sulfur cluster binding"/>
    <property type="evidence" value="ECO:0007669"/>
    <property type="project" value="UniProtKB-KW"/>
</dbReference>
<protein>
    <recommendedName>
        <fullName evidence="6">Adenine DNA glycosylase</fullName>
        <ecNumber evidence="5">3.2.2.31</ecNumber>
    </recommendedName>
</protein>
<dbReference type="Gene3D" id="1.10.340.30">
    <property type="entry name" value="Hypothetical protein, domain 2"/>
    <property type="match status" value="1"/>
</dbReference>
<dbReference type="NCBIfam" id="TIGR01084">
    <property type="entry name" value="mutY"/>
    <property type="match status" value="1"/>
</dbReference>
<keyword evidence="7" id="KW-0004">4Fe-4S</keyword>
<keyword evidence="14" id="KW-0326">Glycosidase</keyword>
<dbReference type="GO" id="GO:0000701">
    <property type="term" value="F:purine-specific mismatch base pair DNA N-glycosylase activity"/>
    <property type="evidence" value="ECO:0007669"/>
    <property type="project" value="UniProtKB-EC"/>
</dbReference>
<keyword evidence="13" id="KW-0234">DNA repair</keyword>
<evidence type="ECO:0000256" key="13">
    <source>
        <dbReference type="ARBA" id="ARBA00023204"/>
    </source>
</evidence>
<reference evidence="17 18" key="1">
    <citation type="journal article" date="2016" name="PLoS ONE">
        <title>Complete Genome Sequence and Comparative Genomics of a Novel Myxobacterium Myxococcus hansupus.</title>
        <authorList>
            <person name="Sharma G."/>
            <person name="Narwani T."/>
            <person name="Subramanian S."/>
        </authorList>
    </citation>
    <scope>NUCLEOTIDE SEQUENCE [LARGE SCALE GENOMIC DNA]</scope>
    <source>
        <strain evidence="18">mixupus</strain>
    </source>
</reference>
<dbReference type="Gene3D" id="3.90.79.10">
    <property type="entry name" value="Nucleoside Triphosphate Pyrophosphohydrolase"/>
    <property type="match status" value="1"/>
</dbReference>
<dbReference type="GO" id="GO:0046872">
    <property type="term" value="F:metal ion binding"/>
    <property type="evidence" value="ECO:0007669"/>
    <property type="project" value="UniProtKB-KW"/>
</dbReference>
<dbReference type="InterPro" id="IPR023170">
    <property type="entry name" value="HhH_base_excis_C"/>
</dbReference>
<evidence type="ECO:0000313" key="17">
    <source>
        <dbReference type="EMBL" id="AKQ68104.1"/>
    </source>
</evidence>
<keyword evidence="18" id="KW-1185">Reference proteome</keyword>
<keyword evidence="12" id="KW-0411">Iron-sulfur</keyword>
<dbReference type="FunFam" id="1.10.340.30:FF:000002">
    <property type="entry name" value="Adenine DNA glycosylase"/>
    <property type="match status" value="1"/>
</dbReference>
<dbReference type="PROSITE" id="PS00764">
    <property type="entry name" value="ENDONUCLEASE_III_1"/>
    <property type="match status" value="1"/>
</dbReference>
<evidence type="ECO:0000256" key="6">
    <source>
        <dbReference type="ARBA" id="ARBA00022023"/>
    </source>
</evidence>
<dbReference type="InterPro" id="IPR011257">
    <property type="entry name" value="DNA_glycosylase"/>
</dbReference>
<dbReference type="InterPro" id="IPR044298">
    <property type="entry name" value="MIG/MutY"/>
</dbReference>
<feature type="region of interest" description="Disordered" evidence="15">
    <location>
        <begin position="1"/>
        <end position="183"/>
    </location>
</feature>
<evidence type="ECO:0000256" key="5">
    <source>
        <dbReference type="ARBA" id="ARBA00012045"/>
    </source>
</evidence>
<comment type="catalytic activity">
    <reaction evidence="1">
        <text>Hydrolyzes free adenine bases from 7,8-dihydro-8-oxoguanine:adenine mismatched double-stranded DNA, leaving an apurinic site.</text>
        <dbReference type="EC" id="3.2.2.31"/>
    </reaction>
</comment>
<dbReference type="InterPro" id="IPR003265">
    <property type="entry name" value="HhH-GPD_domain"/>
</dbReference>
<evidence type="ECO:0000259" key="16">
    <source>
        <dbReference type="SMART" id="SM00478"/>
    </source>
</evidence>
<dbReference type="GO" id="GO:0006284">
    <property type="term" value="P:base-excision repair"/>
    <property type="evidence" value="ECO:0007669"/>
    <property type="project" value="InterPro"/>
</dbReference>
<organism evidence="17 18">
    <name type="scientific">Pseudomyxococcus hansupus</name>
    <dbReference type="NCBI Taxonomy" id="1297742"/>
    <lineage>
        <taxon>Bacteria</taxon>
        <taxon>Pseudomonadati</taxon>
        <taxon>Myxococcota</taxon>
        <taxon>Myxococcia</taxon>
        <taxon>Myxococcales</taxon>
        <taxon>Cystobacterineae</taxon>
        <taxon>Myxococcaceae</taxon>
        <taxon>Pseudomyxococcus</taxon>
    </lineage>
</organism>
<accession>A0A0H4WZ89</accession>
<dbReference type="eggNOG" id="COG1194">
    <property type="taxonomic scope" value="Bacteria"/>
</dbReference>
<keyword evidence="8" id="KW-0479">Metal-binding</keyword>
<evidence type="ECO:0000256" key="10">
    <source>
        <dbReference type="ARBA" id="ARBA00022801"/>
    </source>
</evidence>
<keyword evidence="10" id="KW-0378">Hydrolase</keyword>
<evidence type="ECO:0000256" key="7">
    <source>
        <dbReference type="ARBA" id="ARBA00022485"/>
    </source>
</evidence>
<sequence length="554" mass="59053">MTSRSPRVKTSPDAADAAPMSKRRGRPPREAANAAPPSDDAVARKPRAKRTAADDAPADMSGSPTEVPARKPRAKRTTEGDAPAVMSGSTTEAPARKLRAKHTTEGAAPADMSGSTTEAPARKLRAKRTTADDAPADMSGSPTEAPARKPRAERTRINGEAAATSAAPAEVPPARKPRAGRPPAPPLVATVSPTPEHLASVRAPLLGWYDRNKRDLPWRRTKDPYAIWLSEVMLQQTQVSTVIPYWERFLKRFPTARALASAPLDDVLSGWKGLGYYTRARNLHRAAQEVVARFGGTLPSTAEELLGLPGFGRYTAGAVASIAFGEEAPLVDGNVARVLSRIFEVEGLPGDRQREATLWALATALVKGERPGDLNQALMEHGATTCRPENPLCLLCPVRGACVAFRKGRVDELPPAKVRATPKKLTLAVAVWPHAGTLLFARRADAGLFGGLWELPAAEVSEDATDAEARARLAAALGVDVKLEGALGTVKRQLTHRDLTLRLLRVSGPHRPSRCDAFQELRWCSDKDAEALGMSTAMQRALDAALGAGVLAGG</sequence>
<evidence type="ECO:0000256" key="14">
    <source>
        <dbReference type="ARBA" id="ARBA00023295"/>
    </source>
</evidence>
<evidence type="ECO:0000256" key="4">
    <source>
        <dbReference type="ARBA" id="ARBA00008343"/>
    </source>
</evidence>
<dbReference type="SUPFAM" id="SSF55811">
    <property type="entry name" value="Nudix"/>
    <property type="match status" value="1"/>
</dbReference>
<dbReference type="InterPro" id="IPR029119">
    <property type="entry name" value="MutY_C"/>
</dbReference>